<dbReference type="FunFam" id="3.40.50.720:FF:000209">
    <property type="entry name" value="Polyketide synthase Pks12"/>
    <property type="match status" value="1"/>
</dbReference>
<dbReference type="PROSITE" id="PS52004">
    <property type="entry name" value="KS3_2"/>
    <property type="match status" value="1"/>
</dbReference>
<dbReference type="InterPro" id="IPR014043">
    <property type="entry name" value="Acyl_transferase_dom"/>
</dbReference>
<dbReference type="InterPro" id="IPR001227">
    <property type="entry name" value="Ac_transferase_dom_sf"/>
</dbReference>
<dbReference type="InterPro" id="IPR057326">
    <property type="entry name" value="KR_dom"/>
</dbReference>
<dbReference type="PROSITE" id="PS52019">
    <property type="entry name" value="PKS_MFAS_DH"/>
    <property type="match status" value="1"/>
</dbReference>
<dbReference type="Pfam" id="PF00698">
    <property type="entry name" value="Acyl_transf_1"/>
    <property type="match status" value="1"/>
</dbReference>
<dbReference type="InterPro" id="IPR042104">
    <property type="entry name" value="PKS_dehydratase_sf"/>
</dbReference>
<dbReference type="Gene3D" id="3.10.129.110">
    <property type="entry name" value="Polyketide synthase dehydratase"/>
    <property type="match status" value="1"/>
</dbReference>
<dbReference type="GO" id="GO:0005886">
    <property type="term" value="C:plasma membrane"/>
    <property type="evidence" value="ECO:0007669"/>
    <property type="project" value="TreeGrafter"/>
</dbReference>
<keyword evidence="3" id="KW-0808">Transferase</keyword>
<dbReference type="GO" id="GO:0004315">
    <property type="term" value="F:3-oxoacyl-[acyl-carrier-protein] synthase activity"/>
    <property type="evidence" value="ECO:0007669"/>
    <property type="project" value="InterPro"/>
</dbReference>
<evidence type="ECO:0000259" key="10">
    <source>
        <dbReference type="PROSITE" id="PS52019"/>
    </source>
</evidence>
<gene>
    <name evidence="11" type="primary">pks5_1</name>
    <name evidence="11" type="ordered locus">MMAR_2344</name>
</gene>
<dbReference type="InterPro" id="IPR013154">
    <property type="entry name" value="ADH-like_N"/>
</dbReference>
<dbReference type="eggNOG" id="COG3321">
    <property type="taxonomic scope" value="Bacteria"/>
</dbReference>
<protein>
    <submittedName>
        <fullName evidence="11">Polyketide synthase, Pks5_1</fullName>
    </submittedName>
</protein>
<dbReference type="InterPro" id="IPR018201">
    <property type="entry name" value="Ketoacyl_synth_AS"/>
</dbReference>
<feature type="domain" description="Carrier" evidence="8">
    <location>
        <begin position="2002"/>
        <end position="2078"/>
    </location>
</feature>
<dbReference type="Pfam" id="PF16197">
    <property type="entry name" value="KAsynt_C_assoc"/>
    <property type="match status" value="1"/>
</dbReference>
<dbReference type="InterPro" id="IPR020807">
    <property type="entry name" value="PKS_DH"/>
</dbReference>
<dbReference type="Gene3D" id="3.40.47.10">
    <property type="match status" value="1"/>
</dbReference>
<feature type="active site" description="Proton acceptor; for dehydratase activity" evidence="7">
    <location>
        <position position="925"/>
    </location>
</feature>
<dbReference type="SUPFAM" id="SSF47336">
    <property type="entry name" value="ACP-like"/>
    <property type="match status" value="1"/>
</dbReference>
<dbReference type="InterPro" id="IPR014031">
    <property type="entry name" value="Ketoacyl_synth_C"/>
</dbReference>
<evidence type="ECO:0000256" key="6">
    <source>
        <dbReference type="ARBA" id="ARBA00023315"/>
    </source>
</evidence>
<proteinExistence type="predicted"/>
<evidence type="ECO:0000256" key="5">
    <source>
        <dbReference type="ARBA" id="ARBA00023268"/>
    </source>
</evidence>
<dbReference type="SMART" id="SM00826">
    <property type="entry name" value="PKS_DH"/>
    <property type="match status" value="1"/>
</dbReference>
<dbReference type="SMART" id="SM00823">
    <property type="entry name" value="PKS_PP"/>
    <property type="match status" value="1"/>
</dbReference>
<dbReference type="Proteomes" id="UP000001190">
    <property type="component" value="Chromosome"/>
</dbReference>
<feature type="active site" description="Proton donor; for dehydratase activity" evidence="7">
    <location>
        <position position="1091"/>
    </location>
</feature>
<dbReference type="InterPro" id="IPR049552">
    <property type="entry name" value="PKS_DH_N"/>
</dbReference>
<dbReference type="InterPro" id="IPR011032">
    <property type="entry name" value="GroES-like_sf"/>
</dbReference>
<dbReference type="SMART" id="SM00829">
    <property type="entry name" value="PKS_ER"/>
    <property type="match status" value="1"/>
</dbReference>
<dbReference type="STRING" id="216594.MMAR_2344"/>
<feature type="domain" description="PKS/mFAS DH" evidence="10">
    <location>
        <begin position="892"/>
        <end position="1174"/>
    </location>
</feature>
<dbReference type="KEGG" id="mmi:MMAR_2344"/>
<evidence type="ECO:0000256" key="7">
    <source>
        <dbReference type="PROSITE-ProRule" id="PRU01363"/>
    </source>
</evidence>
<name>B2HQ50_MYCMM</name>
<dbReference type="InterPro" id="IPR020841">
    <property type="entry name" value="PKS_Beta-ketoAc_synthase_dom"/>
</dbReference>
<dbReference type="PANTHER" id="PTHR43775">
    <property type="entry name" value="FATTY ACID SYNTHASE"/>
    <property type="match status" value="1"/>
</dbReference>
<dbReference type="SMART" id="SM00827">
    <property type="entry name" value="PKS_AT"/>
    <property type="match status" value="1"/>
</dbReference>
<dbReference type="InterPro" id="IPR013968">
    <property type="entry name" value="PKS_KR"/>
</dbReference>
<dbReference type="CDD" id="cd00833">
    <property type="entry name" value="PKS"/>
    <property type="match status" value="1"/>
</dbReference>
<dbReference type="Gene3D" id="3.40.366.10">
    <property type="entry name" value="Malonyl-Coenzyme A Acyl Carrier Protein, domain 2"/>
    <property type="match status" value="1"/>
</dbReference>
<dbReference type="InterPro" id="IPR053386">
    <property type="entry name" value="MBFA_synthase"/>
</dbReference>
<dbReference type="InterPro" id="IPR009081">
    <property type="entry name" value="PP-bd_ACP"/>
</dbReference>
<dbReference type="GO" id="GO:0006633">
    <property type="term" value="P:fatty acid biosynthetic process"/>
    <property type="evidence" value="ECO:0007669"/>
    <property type="project" value="InterPro"/>
</dbReference>
<dbReference type="Gene3D" id="3.90.180.10">
    <property type="entry name" value="Medium-chain alcohol dehydrogenases, catalytic domain"/>
    <property type="match status" value="1"/>
</dbReference>
<dbReference type="PROSITE" id="PS00606">
    <property type="entry name" value="KS3_1"/>
    <property type="match status" value="1"/>
</dbReference>
<evidence type="ECO:0000256" key="1">
    <source>
        <dbReference type="ARBA" id="ARBA00022450"/>
    </source>
</evidence>
<dbReference type="GO" id="GO:0016491">
    <property type="term" value="F:oxidoreductase activity"/>
    <property type="evidence" value="ECO:0007669"/>
    <property type="project" value="InterPro"/>
</dbReference>
<dbReference type="InterPro" id="IPR016036">
    <property type="entry name" value="Malonyl_transacylase_ACP-bd"/>
</dbReference>
<keyword evidence="2" id="KW-0597">Phosphoprotein</keyword>
<dbReference type="InterPro" id="IPR016035">
    <property type="entry name" value="Acyl_Trfase/lysoPLipase"/>
</dbReference>
<dbReference type="SMART" id="SM00822">
    <property type="entry name" value="PKS_KR"/>
    <property type="match status" value="1"/>
</dbReference>
<dbReference type="SUPFAM" id="SSF52151">
    <property type="entry name" value="FabD/lysophospholipase-like"/>
    <property type="match status" value="1"/>
</dbReference>
<dbReference type="Pfam" id="PF21089">
    <property type="entry name" value="PKS_DH_N"/>
    <property type="match status" value="1"/>
</dbReference>
<dbReference type="OrthoDB" id="9778690at2"/>
<dbReference type="InterPro" id="IPR013149">
    <property type="entry name" value="ADH-like_C"/>
</dbReference>
<dbReference type="SUPFAM" id="SSF51735">
    <property type="entry name" value="NAD(P)-binding Rossmann-fold domains"/>
    <property type="match status" value="3"/>
</dbReference>
<dbReference type="InterPro" id="IPR036736">
    <property type="entry name" value="ACP-like_sf"/>
</dbReference>
<dbReference type="SUPFAM" id="SSF55048">
    <property type="entry name" value="Probable ACP-binding domain of malonyl-CoA ACP transacylase"/>
    <property type="match status" value="1"/>
</dbReference>
<keyword evidence="12" id="KW-1185">Reference proteome</keyword>
<dbReference type="CDD" id="cd05195">
    <property type="entry name" value="enoyl_red"/>
    <property type="match status" value="1"/>
</dbReference>
<dbReference type="PANTHER" id="PTHR43775:SF37">
    <property type="entry name" value="SI:DKEY-61P9.11"/>
    <property type="match status" value="1"/>
</dbReference>
<dbReference type="eggNOG" id="COG0604">
    <property type="taxonomic scope" value="Bacteria"/>
</dbReference>
<evidence type="ECO:0000313" key="11">
    <source>
        <dbReference type="EMBL" id="ACC40793.1"/>
    </source>
</evidence>
<dbReference type="NCBIfam" id="NF041183">
    <property type="entry name" value="Pks2_ls1_myc"/>
    <property type="match status" value="1"/>
</dbReference>
<evidence type="ECO:0000256" key="4">
    <source>
        <dbReference type="ARBA" id="ARBA00022857"/>
    </source>
</evidence>
<dbReference type="HOGENOM" id="CLU_000022_31_5_11"/>
<dbReference type="InterPro" id="IPR020806">
    <property type="entry name" value="PKS_PP-bd"/>
</dbReference>
<dbReference type="FunFam" id="3.30.70.250:FF:000003">
    <property type="entry name" value="Polyketide beta-ketoacyl synthase Pks3"/>
    <property type="match status" value="1"/>
</dbReference>
<dbReference type="GO" id="GO:0004312">
    <property type="term" value="F:fatty acid synthase activity"/>
    <property type="evidence" value="ECO:0007669"/>
    <property type="project" value="TreeGrafter"/>
</dbReference>
<dbReference type="Pfam" id="PF00109">
    <property type="entry name" value="ketoacyl-synt"/>
    <property type="match status" value="1"/>
</dbReference>
<dbReference type="Gene3D" id="1.10.1200.10">
    <property type="entry name" value="ACP-like"/>
    <property type="match status" value="1"/>
</dbReference>
<evidence type="ECO:0000313" key="12">
    <source>
        <dbReference type="Proteomes" id="UP000001190"/>
    </source>
</evidence>
<reference evidence="11 12" key="1">
    <citation type="journal article" date="2008" name="Genome Res.">
        <title>Insights from the complete genome sequence of Mycobacterium marinum on the evolution of Mycobacterium tuberculosis.</title>
        <authorList>
            <person name="Stinear T.P."/>
            <person name="Seemann T."/>
            <person name="Harrison P.F."/>
            <person name="Jenkin G.A."/>
            <person name="Davies J.K."/>
            <person name="Johnson P.D."/>
            <person name="Abdellah Z."/>
            <person name="Arrowsmith C."/>
            <person name="Chillingworth T."/>
            <person name="Churcher C."/>
            <person name="Clarke K."/>
            <person name="Cronin A."/>
            <person name="Davis P."/>
            <person name="Goodhead I."/>
            <person name="Holroyd N."/>
            <person name="Jagels K."/>
            <person name="Lord A."/>
            <person name="Moule S."/>
            <person name="Mungall K."/>
            <person name="Norbertczak H."/>
            <person name="Quail M.A."/>
            <person name="Rabbinowitsch E."/>
            <person name="Walker D."/>
            <person name="White B."/>
            <person name="Whitehead S."/>
            <person name="Small P.L."/>
            <person name="Brosch R."/>
            <person name="Ramakrishnan L."/>
            <person name="Fischbach M.A."/>
            <person name="Parkhill J."/>
            <person name="Cole S.T."/>
        </authorList>
    </citation>
    <scope>NUCLEOTIDE SEQUENCE [LARGE SCALE GENOMIC DNA]</scope>
    <source>
        <strain evidence="12">ATCC BAA-535 / M</strain>
    </source>
</reference>
<dbReference type="EMBL" id="CP000854">
    <property type="protein sequence ID" value="ACC40793.1"/>
    <property type="molecule type" value="Genomic_DNA"/>
</dbReference>
<dbReference type="SUPFAM" id="SSF53901">
    <property type="entry name" value="Thiolase-like"/>
    <property type="match status" value="1"/>
</dbReference>
<dbReference type="FunFam" id="3.40.47.10:FF:000019">
    <property type="entry name" value="Polyketide synthase type I"/>
    <property type="match status" value="1"/>
</dbReference>
<dbReference type="GO" id="GO:0071770">
    <property type="term" value="P:DIM/DIP cell wall layer assembly"/>
    <property type="evidence" value="ECO:0007669"/>
    <property type="project" value="TreeGrafter"/>
</dbReference>
<evidence type="ECO:0000256" key="3">
    <source>
        <dbReference type="ARBA" id="ARBA00022679"/>
    </source>
</evidence>
<dbReference type="Gene3D" id="3.30.70.250">
    <property type="entry name" value="Malonyl-CoA ACP transacylase, ACP-binding"/>
    <property type="match status" value="1"/>
</dbReference>
<dbReference type="SUPFAM" id="SSF50129">
    <property type="entry name" value="GroES-like"/>
    <property type="match status" value="1"/>
</dbReference>
<evidence type="ECO:0000259" key="8">
    <source>
        <dbReference type="PROSITE" id="PS50075"/>
    </source>
</evidence>
<dbReference type="InterPro" id="IPR020843">
    <property type="entry name" value="ER"/>
</dbReference>
<dbReference type="PROSITE" id="PS50075">
    <property type="entry name" value="CARRIER"/>
    <property type="match status" value="1"/>
</dbReference>
<dbReference type="GO" id="GO:0005737">
    <property type="term" value="C:cytoplasm"/>
    <property type="evidence" value="ECO:0007669"/>
    <property type="project" value="TreeGrafter"/>
</dbReference>
<dbReference type="InterPro" id="IPR014030">
    <property type="entry name" value="Ketoacyl_synth_N"/>
</dbReference>
<dbReference type="Pfam" id="PF08240">
    <property type="entry name" value="ADH_N"/>
    <property type="match status" value="1"/>
</dbReference>
<dbReference type="Pfam" id="PF00550">
    <property type="entry name" value="PP-binding"/>
    <property type="match status" value="1"/>
</dbReference>
<dbReference type="InterPro" id="IPR050091">
    <property type="entry name" value="PKS_NRPS_Biosynth_Enz"/>
</dbReference>
<dbReference type="InterPro" id="IPR049551">
    <property type="entry name" value="PKS_DH_C"/>
</dbReference>
<dbReference type="PROSITE" id="PS51257">
    <property type="entry name" value="PROKAR_LIPOPROTEIN"/>
    <property type="match status" value="1"/>
</dbReference>
<dbReference type="FunFam" id="3.40.50.720:FF:000372">
    <property type="entry name" value="Mycocerosic acid synthase-like polyketide synthase"/>
    <property type="match status" value="1"/>
</dbReference>
<keyword evidence="5" id="KW-0511">Multifunctional enzyme</keyword>
<keyword evidence="4" id="KW-0521">NADP</keyword>
<feature type="domain" description="Ketosynthase family 3 (KS3)" evidence="9">
    <location>
        <begin position="6"/>
        <end position="430"/>
    </location>
</feature>
<evidence type="ECO:0000259" key="9">
    <source>
        <dbReference type="PROSITE" id="PS52004"/>
    </source>
</evidence>
<organism evidence="11 12">
    <name type="scientific">Mycobacterium marinum (strain ATCC BAA-535 / M)</name>
    <dbReference type="NCBI Taxonomy" id="216594"/>
    <lineage>
        <taxon>Bacteria</taxon>
        <taxon>Bacillati</taxon>
        <taxon>Actinomycetota</taxon>
        <taxon>Actinomycetes</taxon>
        <taxon>Mycobacteriales</taxon>
        <taxon>Mycobacteriaceae</taxon>
        <taxon>Mycobacterium</taxon>
        <taxon>Mycobacterium ulcerans group</taxon>
    </lineage>
</organism>
<keyword evidence="1" id="KW-0596">Phosphopantetheine</keyword>
<dbReference type="SMART" id="SM00825">
    <property type="entry name" value="PKS_KS"/>
    <property type="match status" value="1"/>
</dbReference>
<dbReference type="CDD" id="cd08955">
    <property type="entry name" value="KR_2_FAS_SDR_x"/>
    <property type="match status" value="1"/>
</dbReference>
<keyword evidence="6" id="KW-0012">Acyltransferase</keyword>
<sequence>MAKSHVTPVAVIGMACRLPKGIDSPEKFWTALLRGDDLITEIPADRWDADEYYDPEPGVPDHSVSRWGGFLDDVAGFDPEFFGISEREAIAIDPQHRLLLQTSWEAVEHAGMPPMSLSGSLTGVFVGMCHDDYAFVTDDAGALGDAYAFTGTAFSMASGRVSYALGLRGPAMTVDTACSSSLLAVHMACRSLDGGESELALAGGCMLMLEPDVFSSASAQGMLSPTGRCRTFDASADGFVRSEGCAMLVLKRLPDAVRDGDRVLAVLRGSATNQDGRTDNISTPSPDAQVAAYRAALAVAGVDADTVGMIEAHGTGTPVGDPIEFSSLAQVYGSNGNPCAVGSAKSSVGHTEAAAGAVGIIKAVLSLQHGLVPPMVHHTRLPDELAEIDSALFVPQAITPWPEGNDRTPRRAAVSSYGMSGSNVHVILEQAPEPAVCRNGAAGLGDALLFTVSASSTEALRQTADRLADWVDNHEISPSDLAYTLARRRSHQPVRAGLVAGNRTELAHRLRETAAGDTPYPAAVGHDDLGPVWVFSGQGSQWATMGADLLANEPVFAATVAELEPLIAAESGFSVTEAMTAMEPVTGIDRVQPTLFAIQVALAQTMRSYGVHPGAVIGHSLGEVAAAVVAGALLLADGVKVICRRSRLCTRLAGSGAMASVELPAARVREDLVRHRAKDVVVAVVASPQSTVIGGATDTVRELVAAWGEREVMAREVAVDVASHTPQVEPILGELSELLADVEPLAPQLPYYSATSFDPRERPRCDARYWVDNLRHAVRFSAAVRAALDDGYRVFGELSPHPLLTRAVEQTAASLDIPAAALPAMRRNQPLPHGLRGLVADLHSAGAAVDFATLYPDGQLVDAPLPVWANRRLLLATADARRHGCANSVAAHPLLGAHVDLLEEPERHAWQSEIGTATLPWLGDHQVNSVAALPGAAYCEMALAAANTVFGNPSEVGDIGFHEMLLLDDQTAAGAVALVEAPGIASFAVDTVRGGEKVRRSTALLRAVERDSQPAGYDIEALLAAHACRLDGDELREWFAKTGIHYGPAFTGLAAAHVCERGSDAVLAEISLPGSMRTQQAGYLVHPALLDACFQSVLAHPVVREMGNGGLLLPLGVRRLRSHASTRNARFCYTRVTACGHDAEADIDVLDEHGTVLLAVRGLLMGTGLSELADQDRLMSRHLLGTEWQQRELPQPQAPNPESWLLVGISETADRLTTRLAEALKSLGTDCITTSWHLQADHITDAERFRDQLRDHRFAGVVVMTGTGCSSPVTSDYVRHVVRVVRELPEIMGEAPRLFVVTRGAQTVLGGESANLEQAGLRGLLRVIGAEYPHLHTTHVDVDEHSGSEVVARQLLSGSEEDETAWRCGQWYTARLSPMPLRPEERKTTVVEHDTEGMRLQIRTPGDLQTMEFVAFDRVAPGPGQIEVAVSTSSINFADVLVSFGRYNSPDGQMPQLGTDFAGVVTAVGPDVTDHQVGDRVGGMSPHGCWATFVTCDGALATPIPAGLTDAQAAAVTTAHATAWYGLHDLGRIRAGDKVLIHSGTGGVGQAAIAIARAAGAEIYATAGSPKRRQVLRDMGIEHVYDSRSIEFAEAIRADTDGYGVDIVLNSLTGAAQRAGLELLAWGGRFVEIGKRDIYGDTKMGLFPFRRNLSFYGVDLGMLSITHPRLIRELLTTVYQHTAEGVLPMPQDTHYPLAEAATAIRVMGAADHTGKLLLDIPRSGRSAVVLPPEQVPVLRADGSYIITGGLGGLGLFLAEKMATAGAGRIVLSSRSAPSQKALETIELIRSIGSDVVVECGDIAQPATAARLVANATATNLPLRGVLHAAAVVEDATLANITDELLDRDWAPKVYGAWHLHQATTDQPLDWFCSFSSAAAMLGSPGQGAYAAANSWLDAFTHWRHNQNQPATAIAWGPWAEIGRAIALAESSDAAIAPDEGAYAFQTLLRHNRTYTGYTPILGTPWIANLARRSRFAEAFRYDGVQRSERSQLRAELAELPLDEWPTRLRRLISEQVSLILRRTIDPDRPLTDYGLDSLGNLELRTRIETETGIRISSTDITTVRGLADHLCKKLTPAEDAPATM</sequence>
<dbReference type="eggNOG" id="COG1028">
    <property type="taxonomic scope" value="Bacteria"/>
</dbReference>
<accession>B2HQ50</accession>
<feature type="region of interest" description="N-terminal hotdog fold" evidence="7">
    <location>
        <begin position="892"/>
        <end position="1012"/>
    </location>
</feature>
<dbReference type="Pfam" id="PF08659">
    <property type="entry name" value="KR"/>
    <property type="match status" value="1"/>
</dbReference>
<dbReference type="InterPro" id="IPR016039">
    <property type="entry name" value="Thiolase-like"/>
</dbReference>
<evidence type="ECO:0000256" key="2">
    <source>
        <dbReference type="ARBA" id="ARBA00022553"/>
    </source>
</evidence>
<dbReference type="GO" id="GO:0031177">
    <property type="term" value="F:phosphopantetheine binding"/>
    <property type="evidence" value="ECO:0007669"/>
    <property type="project" value="InterPro"/>
</dbReference>
<dbReference type="Gene3D" id="3.40.50.720">
    <property type="entry name" value="NAD(P)-binding Rossmann-like Domain"/>
    <property type="match status" value="3"/>
</dbReference>
<feature type="region of interest" description="C-terminal hotdog fold" evidence="7">
    <location>
        <begin position="1027"/>
        <end position="1174"/>
    </location>
</feature>
<dbReference type="Pfam" id="PF02801">
    <property type="entry name" value="Ketoacyl-synt_C"/>
    <property type="match status" value="1"/>
</dbReference>
<dbReference type="Pfam" id="PF14765">
    <property type="entry name" value="PS-DH"/>
    <property type="match status" value="1"/>
</dbReference>
<dbReference type="InterPro" id="IPR036291">
    <property type="entry name" value="NAD(P)-bd_dom_sf"/>
</dbReference>
<dbReference type="Pfam" id="PF00107">
    <property type="entry name" value="ADH_zinc_N"/>
    <property type="match status" value="1"/>
</dbReference>
<dbReference type="RefSeq" id="WP_012394094.1">
    <property type="nucleotide sequence ID" value="NC_010612.1"/>
</dbReference>
<dbReference type="InterPro" id="IPR032821">
    <property type="entry name" value="PKS_assoc"/>
</dbReference>
<dbReference type="InterPro" id="IPR049900">
    <property type="entry name" value="PKS_mFAS_DH"/>
</dbReference>